<dbReference type="Proteomes" id="UP000033671">
    <property type="component" value="Unassembled WGS sequence"/>
</dbReference>
<name>A0A0F3P8V6_ORITS</name>
<dbReference type="EMBL" id="LAOA01000015">
    <property type="protein sequence ID" value="KJV76765.1"/>
    <property type="molecule type" value="Genomic_DNA"/>
</dbReference>
<gene>
    <name evidence="1" type="ORF">OTSTA716_0624</name>
</gene>
<comment type="caution">
    <text evidence="1">The sequence shown here is derived from an EMBL/GenBank/DDBJ whole genome shotgun (WGS) entry which is preliminary data.</text>
</comment>
<sequence>MRKYKDLKNKKGKINMISLVEIFWITDNFCKYFEEGIKKYVISNPPTNIKGVVI</sequence>
<organism evidence="1 2">
    <name type="scientific">Orientia tsutsugamushi str. TA716</name>
    <dbReference type="NCBI Taxonomy" id="1359175"/>
    <lineage>
        <taxon>Bacteria</taxon>
        <taxon>Pseudomonadati</taxon>
        <taxon>Pseudomonadota</taxon>
        <taxon>Alphaproteobacteria</taxon>
        <taxon>Rickettsiales</taxon>
        <taxon>Rickettsiaceae</taxon>
        <taxon>Rickettsieae</taxon>
        <taxon>Orientia</taxon>
    </lineage>
</organism>
<proteinExistence type="predicted"/>
<accession>A0A0F3P8V6</accession>
<evidence type="ECO:0000313" key="1">
    <source>
        <dbReference type="EMBL" id="KJV76765.1"/>
    </source>
</evidence>
<dbReference type="AlphaFoldDB" id="A0A0F3P8V6"/>
<reference evidence="1 2" key="1">
    <citation type="submission" date="2015-01" db="EMBL/GenBank/DDBJ databases">
        <title>Genome Sequencing of Rickettsiales.</title>
        <authorList>
            <person name="Daugherty S.C."/>
            <person name="Su Q."/>
            <person name="Abolude K."/>
            <person name="Beier-Sexton M."/>
            <person name="Carlyon J.A."/>
            <person name="Carter R."/>
            <person name="Day N.P."/>
            <person name="Dumler S.J."/>
            <person name="Dyachenko V."/>
            <person name="Godinez A."/>
            <person name="Kurtti T.J."/>
            <person name="Lichay M."/>
            <person name="Mullins K.E."/>
            <person name="Ott S."/>
            <person name="Pappas-Brown V."/>
            <person name="Paris D.H."/>
            <person name="Patel P."/>
            <person name="Richards A.L."/>
            <person name="Sadzewicz L."/>
            <person name="Sears K."/>
            <person name="Seidman D."/>
            <person name="Sengamalay N."/>
            <person name="Stenos J."/>
            <person name="Tallon L.J."/>
            <person name="Vincent G."/>
            <person name="Fraser C.M."/>
            <person name="Munderloh U."/>
            <person name="Dunning-Hotopp J.C."/>
        </authorList>
    </citation>
    <scope>NUCLEOTIDE SEQUENCE [LARGE SCALE GENOMIC DNA]</scope>
    <source>
        <strain evidence="1 2">TA716</strain>
    </source>
</reference>
<evidence type="ECO:0008006" key="3">
    <source>
        <dbReference type="Google" id="ProtNLM"/>
    </source>
</evidence>
<protein>
    <recommendedName>
        <fullName evidence="3">Transposase</fullName>
    </recommendedName>
</protein>
<dbReference type="PATRIC" id="fig|1359175.3.peg.745"/>
<evidence type="ECO:0000313" key="2">
    <source>
        <dbReference type="Proteomes" id="UP000033671"/>
    </source>
</evidence>